<feature type="compositionally biased region" description="Polar residues" evidence="1">
    <location>
        <begin position="180"/>
        <end position="208"/>
    </location>
</feature>
<dbReference type="AlphaFoldDB" id="A0A2C6LBR8"/>
<feature type="region of interest" description="Disordered" evidence="1">
    <location>
        <begin position="166"/>
        <end position="208"/>
    </location>
</feature>
<feature type="compositionally biased region" description="Polar residues" evidence="1">
    <location>
        <begin position="675"/>
        <end position="691"/>
    </location>
</feature>
<keyword evidence="3" id="KW-1185">Reference proteome</keyword>
<protein>
    <submittedName>
        <fullName evidence="2">Uncharacterized protein</fullName>
    </submittedName>
</protein>
<feature type="compositionally biased region" description="Polar residues" evidence="1">
    <location>
        <begin position="602"/>
        <end position="617"/>
    </location>
</feature>
<dbReference type="OrthoDB" id="331584at2759"/>
<feature type="region of interest" description="Disordered" evidence="1">
    <location>
        <begin position="675"/>
        <end position="718"/>
    </location>
</feature>
<feature type="compositionally biased region" description="Polar residues" evidence="1">
    <location>
        <begin position="703"/>
        <end position="712"/>
    </location>
</feature>
<dbReference type="EMBL" id="MIGC01000423">
    <property type="protein sequence ID" value="PHJ25089.1"/>
    <property type="molecule type" value="Genomic_DNA"/>
</dbReference>
<evidence type="ECO:0000313" key="3">
    <source>
        <dbReference type="Proteomes" id="UP000221165"/>
    </source>
</evidence>
<organism evidence="2 3">
    <name type="scientific">Cystoisospora suis</name>
    <dbReference type="NCBI Taxonomy" id="483139"/>
    <lineage>
        <taxon>Eukaryota</taxon>
        <taxon>Sar</taxon>
        <taxon>Alveolata</taxon>
        <taxon>Apicomplexa</taxon>
        <taxon>Conoidasida</taxon>
        <taxon>Coccidia</taxon>
        <taxon>Eucoccidiorida</taxon>
        <taxon>Eimeriorina</taxon>
        <taxon>Sarcocystidae</taxon>
        <taxon>Cystoisospora</taxon>
    </lineage>
</organism>
<dbReference type="RefSeq" id="XP_067926761.1">
    <property type="nucleotide sequence ID" value="XM_068061261.1"/>
</dbReference>
<feature type="region of interest" description="Disordered" evidence="1">
    <location>
        <begin position="349"/>
        <end position="411"/>
    </location>
</feature>
<accession>A0A2C6LBR8</accession>
<proteinExistence type="predicted"/>
<feature type="region of interest" description="Disordered" evidence="1">
    <location>
        <begin position="574"/>
        <end position="640"/>
    </location>
</feature>
<sequence>MDSTLLLSPSGARASEPCQSFTRDAAQLSAPINVPAFSPVFAISRSSLPEQHVYSGVQPASLGCFPSSSPLSCSSTLTKPPLSSSSPAVGLQDASCAAGPSIASQGWKVSLTGHVGRGSSSSMPSCRQNTCGHDAEAVGESACSDARHNKPPLSYDGFGRPLNRPCNSGMYPGEERRDSSVPNDLSQDASSYSRQISSHSDATTRPSLSHCTLVPSPHENPIGYRNLEQFLSVCLQRYAHMSKSQERAACMCLFNAIHHAISRYNNVLKKWAFVRWHVSSVLAAGSPKRRRDHTPEFCNSRSLPLLPREKTGCSPPVSSHEESKGTAGTGECFSDHALLQFLRHHLSHTNGSGPSVVNSQPQNVQPSTKPSSHRQTSPLQRTEGDASQNRFAANTRVESSHPESETGRASACMSAGIRARVSGSWTGLPSVKGAVFLKNSSRVAQGEGPRDSTVKTVQKTVVSQHTSTTAGSAAGMARNSVSSQAHQEIVGGGRRGVQGVLAARPLSRGGKARVLPMNDGGRLSGRRTNIPAVWDRSLRSMDTTAGQVLPKKGQPQGKETHLFVASSGECTREAHATSDAGRQNHAVEKKARDCGSFPGPSKKQTTGGTGTVPNSLASGDRKYVSPCASKTSGQQGLDMPVQRRQHTRGENIFNLLEAVASALCTRSQERAAKTVSTDTLPAVRPSTTEVETFSDKGGGRGTAQGNTNTQGEASRHGARIEQLDETEGVGGVTQHHPEADKGIREIGAWPDEEESLASATIKLRTQTLSVMAASLLSRDYESFFTDLKGYTTSDMSSPPSAPPSCSIE</sequence>
<dbReference type="GeneID" id="94424472"/>
<feature type="compositionally biased region" description="Polar residues" evidence="1">
    <location>
        <begin position="349"/>
        <end position="392"/>
    </location>
</feature>
<dbReference type="Proteomes" id="UP000221165">
    <property type="component" value="Unassembled WGS sequence"/>
</dbReference>
<gene>
    <name evidence="2" type="ORF">CSUI_001055</name>
</gene>
<reference evidence="2 3" key="1">
    <citation type="journal article" date="2017" name="Int. J. Parasitol.">
        <title>The genome of the protozoan parasite Cystoisospora suis and a reverse vaccinology approach to identify vaccine candidates.</title>
        <authorList>
            <person name="Palmieri N."/>
            <person name="Shrestha A."/>
            <person name="Ruttkowski B."/>
            <person name="Beck T."/>
            <person name="Vogl C."/>
            <person name="Tomley F."/>
            <person name="Blake D.P."/>
            <person name="Joachim A."/>
        </authorList>
    </citation>
    <scope>NUCLEOTIDE SEQUENCE [LARGE SCALE GENOMIC DNA]</scope>
    <source>
        <strain evidence="2 3">Wien I</strain>
    </source>
</reference>
<comment type="caution">
    <text evidence="2">The sequence shown here is derived from an EMBL/GenBank/DDBJ whole genome shotgun (WGS) entry which is preliminary data.</text>
</comment>
<evidence type="ECO:0000313" key="2">
    <source>
        <dbReference type="EMBL" id="PHJ25089.1"/>
    </source>
</evidence>
<name>A0A2C6LBR8_9APIC</name>
<feature type="region of interest" description="Disordered" evidence="1">
    <location>
        <begin position="308"/>
        <end position="329"/>
    </location>
</feature>
<evidence type="ECO:0000256" key="1">
    <source>
        <dbReference type="SAM" id="MobiDB-lite"/>
    </source>
</evidence>
<dbReference type="VEuPathDB" id="ToxoDB:CSUI_001055"/>